<dbReference type="AlphaFoldDB" id="A0A511T3K6"/>
<dbReference type="PANTHER" id="PTHR43031">
    <property type="entry name" value="FAD-DEPENDENT OXIDOREDUCTASE"/>
    <property type="match status" value="1"/>
</dbReference>
<keyword evidence="4" id="KW-1185">Reference proteome</keyword>
<evidence type="ECO:0000259" key="1">
    <source>
        <dbReference type="PROSITE" id="PS50206"/>
    </source>
</evidence>
<feature type="domain" description="Rhodanese" evidence="1">
    <location>
        <begin position="18"/>
        <end position="94"/>
    </location>
</feature>
<proteinExistence type="predicted"/>
<sequence>MLSPMTPQELSQKARQLVADGAVLLDVRTPQEFQQGHPEAARNIPVQELPQRVKEVGPPGTPVVVYCAAGGRSAVASQILRANGFPDVFDLRSVNNW</sequence>
<dbReference type="EMBL" id="FOIB01000001">
    <property type="protein sequence ID" value="SES75242.1"/>
    <property type="molecule type" value="Genomic_DNA"/>
</dbReference>
<dbReference type="SMART" id="SM00450">
    <property type="entry name" value="RHOD"/>
    <property type="match status" value="1"/>
</dbReference>
<dbReference type="SUPFAM" id="SSF52821">
    <property type="entry name" value="Rhodanese/Cell cycle control phosphatase"/>
    <property type="match status" value="1"/>
</dbReference>
<evidence type="ECO:0000313" key="5">
    <source>
        <dbReference type="Proteomes" id="UP000321514"/>
    </source>
</evidence>
<accession>A0A511T3K6</accession>
<reference evidence="3 4" key="1">
    <citation type="submission" date="2016-10" db="EMBL/GenBank/DDBJ databases">
        <authorList>
            <person name="Varghese N."/>
            <person name="Submissions S."/>
        </authorList>
    </citation>
    <scope>NUCLEOTIDE SEQUENCE [LARGE SCALE GENOMIC DNA]</scope>
    <source>
        <strain evidence="3 4">DSM 16525</strain>
    </source>
</reference>
<protein>
    <submittedName>
        <fullName evidence="2">Phage shock protein E</fullName>
    </submittedName>
    <submittedName>
        <fullName evidence="3">Rhodanese-related sulfurtransferase</fullName>
    </submittedName>
</protein>
<name>A0A511T3K6_MYXFU</name>
<dbReference type="EMBL" id="BJXR01000026">
    <property type="protein sequence ID" value="GEN07918.1"/>
    <property type="molecule type" value="Genomic_DNA"/>
</dbReference>
<dbReference type="InterPro" id="IPR036873">
    <property type="entry name" value="Rhodanese-like_dom_sf"/>
</dbReference>
<dbReference type="Proteomes" id="UP000183760">
    <property type="component" value="Unassembled WGS sequence"/>
</dbReference>
<evidence type="ECO:0000313" key="4">
    <source>
        <dbReference type="Proteomes" id="UP000183760"/>
    </source>
</evidence>
<dbReference type="InterPro" id="IPR001763">
    <property type="entry name" value="Rhodanese-like_dom"/>
</dbReference>
<reference evidence="2 5" key="2">
    <citation type="submission" date="2019-07" db="EMBL/GenBank/DDBJ databases">
        <title>Whole genome shotgun sequence of Myxococcus fulvus NBRC 100333.</title>
        <authorList>
            <person name="Hosoyama A."/>
            <person name="Uohara A."/>
            <person name="Ohji S."/>
            <person name="Ichikawa N."/>
        </authorList>
    </citation>
    <scope>NUCLEOTIDE SEQUENCE [LARGE SCALE GENOMIC DNA]</scope>
    <source>
        <strain evidence="2 5">NBRC 100333</strain>
    </source>
</reference>
<dbReference type="STRING" id="1334629.MFUL124B02_01170"/>
<evidence type="ECO:0000313" key="3">
    <source>
        <dbReference type="EMBL" id="SES75242.1"/>
    </source>
</evidence>
<dbReference type="InterPro" id="IPR050229">
    <property type="entry name" value="GlpE_sulfurtransferase"/>
</dbReference>
<dbReference type="Gene3D" id="3.40.250.10">
    <property type="entry name" value="Rhodanese-like domain"/>
    <property type="match status" value="1"/>
</dbReference>
<gene>
    <name evidence="2" type="ORF">MFU01_29550</name>
    <name evidence="3" type="ORF">SAMN05443572_10155</name>
</gene>
<dbReference type="Pfam" id="PF00581">
    <property type="entry name" value="Rhodanese"/>
    <property type="match status" value="1"/>
</dbReference>
<dbReference type="CDD" id="cd00158">
    <property type="entry name" value="RHOD"/>
    <property type="match status" value="1"/>
</dbReference>
<dbReference type="PANTHER" id="PTHR43031:SF1">
    <property type="entry name" value="PYRIDINE NUCLEOTIDE-DISULPHIDE OXIDOREDUCTASE"/>
    <property type="match status" value="1"/>
</dbReference>
<organism evidence="2 5">
    <name type="scientific">Myxococcus fulvus</name>
    <dbReference type="NCBI Taxonomy" id="33"/>
    <lineage>
        <taxon>Bacteria</taxon>
        <taxon>Pseudomonadati</taxon>
        <taxon>Myxococcota</taxon>
        <taxon>Myxococcia</taxon>
        <taxon>Myxococcales</taxon>
        <taxon>Cystobacterineae</taxon>
        <taxon>Myxococcaceae</taxon>
        <taxon>Myxococcus</taxon>
    </lineage>
</organism>
<dbReference type="Proteomes" id="UP000321514">
    <property type="component" value="Unassembled WGS sequence"/>
</dbReference>
<dbReference type="PROSITE" id="PS50206">
    <property type="entry name" value="RHODANESE_3"/>
    <property type="match status" value="1"/>
</dbReference>
<evidence type="ECO:0000313" key="2">
    <source>
        <dbReference type="EMBL" id="GEN07918.1"/>
    </source>
</evidence>
<comment type="caution">
    <text evidence="2">The sequence shown here is derived from an EMBL/GenBank/DDBJ whole genome shotgun (WGS) entry which is preliminary data.</text>
</comment>